<dbReference type="InterPro" id="IPR050563">
    <property type="entry name" value="4-hydroxybenzoyl-CoA_TE"/>
</dbReference>
<dbReference type="NCBIfam" id="TIGR00051">
    <property type="entry name" value="YbgC/FadM family acyl-CoA thioesterase"/>
    <property type="match status" value="1"/>
</dbReference>
<evidence type="ECO:0000313" key="3">
    <source>
        <dbReference type="EMBL" id="MCW3807600.1"/>
    </source>
</evidence>
<comment type="similarity">
    <text evidence="1">Belongs to the 4-hydroxybenzoyl-CoA thioesterase family.</text>
</comment>
<evidence type="ECO:0000313" key="4">
    <source>
        <dbReference type="Proteomes" id="UP001207408"/>
    </source>
</evidence>
<organism evidence="3 4">
    <name type="scientific">Plebeiibacterium marinum</name>
    <dbReference type="NCBI Taxonomy" id="2992111"/>
    <lineage>
        <taxon>Bacteria</taxon>
        <taxon>Pseudomonadati</taxon>
        <taxon>Bacteroidota</taxon>
        <taxon>Bacteroidia</taxon>
        <taxon>Marinilabiliales</taxon>
        <taxon>Marinilabiliaceae</taxon>
        <taxon>Plebeiibacterium</taxon>
    </lineage>
</organism>
<dbReference type="PANTHER" id="PTHR31793:SF27">
    <property type="entry name" value="NOVEL THIOESTERASE SUPERFAMILY DOMAIN AND SAPOSIN A-TYPE DOMAIN CONTAINING PROTEIN (0610012H03RIK)"/>
    <property type="match status" value="1"/>
</dbReference>
<dbReference type="EMBL" id="JAPDPI010000052">
    <property type="protein sequence ID" value="MCW3807600.1"/>
    <property type="molecule type" value="Genomic_DNA"/>
</dbReference>
<proteinExistence type="inferred from homology"/>
<keyword evidence="4" id="KW-1185">Reference proteome</keyword>
<accession>A0AAE3MHK3</accession>
<dbReference type="RefSeq" id="WP_301202033.1">
    <property type="nucleotide sequence ID" value="NZ_JAPDPI010000052.1"/>
</dbReference>
<dbReference type="Proteomes" id="UP001207408">
    <property type="component" value="Unassembled WGS sequence"/>
</dbReference>
<name>A0AAE3MHK3_9BACT</name>
<comment type="caution">
    <text evidence="3">The sequence shown here is derived from an EMBL/GenBank/DDBJ whole genome shotgun (WGS) entry which is preliminary data.</text>
</comment>
<dbReference type="InterPro" id="IPR029069">
    <property type="entry name" value="HotDog_dom_sf"/>
</dbReference>
<dbReference type="InterPro" id="IPR006684">
    <property type="entry name" value="YbgC/YbaW"/>
</dbReference>
<sequence>MIVGEFQIRPGYNEVDQMGYVYHANHVTYCHQARTELMREFGIHDAVVEDKGFMMPVISFNIQYKTPARYDEKLTIKTVIKELPKVRFKFFFEIRNAEGKLVSKADSEVVFVDKESRNPLTVPGFVLDKLKSALELSVAPSNN</sequence>
<keyword evidence="2" id="KW-0378">Hydrolase</keyword>
<dbReference type="PANTHER" id="PTHR31793">
    <property type="entry name" value="4-HYDROXYBENZOYL-COA THIOESTERASE FAMILY MEMBER"/>
    <property type="match status" value="1"/>
</dbReference>
<dbReference type="SUPFAM" id="SSF54637">
    <property type="entry name" value="Thioesterase/thiol ester dehydrase-isomerase"/>
    <property type="match status" value="1"/>
</dbReference>
<dbReference type="Pfam" id="PF13279">
    <property type="entry name" value="4HBT_2"/>
    <property type="match status" value="1"/>
</dbReference>
<gene>
    <name evidence="3" type="ORF">OM074_18380</name>
</gene>
<evidence type="ECO:0000256" key="2">
    <source>
        <dbReference type="ARBA" id="ARBA00022801"/>
    </source>
</evidence>
<protein>
    <submittedName>
        <fullName evidence="3">Acyl-CoA thioesterase</fullName>
    </submittedName>
</protein>
<evidence type="ECO:0000256" key="1">
    <source>
        <dbReference type="ARBA" id="ARBA00005953"/>
    </source>
</evidence>
<dbReference type="AlphaFoldDB" id="A0AAE3MHK3"/>
<dbReference type="PIRSF" id="PIRSF003230">
    <property type="entry name" value="YbgC"/>
    <property type="match status" value="1"/>
</dbReference>
<dbReference type="Gene3D" id="3.10.129.10">
    <property type="entry name" value="Hotdog Thioesterase"/>
    <property type="match status" value="1"/>
</dbReference>
<dbReference type="CDD" id="cd00586">
    <property type="entry name" value="4HBT"/>
    <property type="match status" value="1"/>
</dbReference>
<reference evidence="3" key="1">
    <citation type="submission" date="2022-10" db="EMBL/GenBank/DDBJ databases">
        <authorList>
            <person name="Yu W.X."/>
        </authorList>
    </citation>
    <scope>NUCLEOTIDE SEQUENCE</scope>
    <source>
        <strain evidence="3">D04</strain>
    </source>
</reference>
<dbReference type="GO" id="GO:0047617">
    <property type="term" value="F:fatty acyl-CoA hydrolase activity"/>
    <property type="evidence" value="ECO:0007669"/>
    <property type="project" value="TreeGrafter"/>
</dbReference>